<evidence type="ECO:0000313" key="4">
    <source>
        <dbReference type="Proteomes" id="UP000663881"/>
    </source>
</evidence>
<evidence type="ECO:0000313" key="2">
    <source>
        <dbReference type="EMBL" id="CAF1192781.1"/>
    </source>
</evidence>
<feature type="domain" description="Alpha/beta hydrolase" evidence="1">
    <location>
        <begin position="459"/>
        <end position="870"/>
    </location>
</feature>
<dbReference type="InterPro" id="IPR045394">
    <property type="entry name" value="Abhydrolase_dom"/>
</dbReference>
<accession>A0A819F672</accession>
<gene>
    <name evidence="3" type="ORF">OKA104_LOCUS22166</name>
    <name evidence="2" type="ORF">VCS650_LOCUS25155</name>
</gene>
<reference evidence="3" key="1">
    <citation type="submission" date="2021-02" db="EMBL/GenBank/DDBJ databases">
        <authorList>
            <person name="Nowell W R."/>
        </authorList>
    </citation>
    <scope>NUCLEOTIDE SEQUENCE</scope>
</reference>
<dbReference type="Proteomes" id="UP000663891">
    <property type="component" value="Unassembled WGS sequence"/>
</dbReference>
<dbReference type="Pfam" id="PF20091">
    <property type="entry name" value="Abhydrolase_10"/>
    <property type="match status" value="1"/>
</dbReference>
<name>A0A819F672_9BILA</name>
<dbReference type="Proteomes" id="UP000663881">
    <property type="component" value="Unassembled WGS sequence"/>
</dbReference>
<organism evidence="3 4">
    <name type="scientific">Adineta steineri</name>
    <dbReference type="NCBI Taxonomy" id="433720"/>
    <lineage>
        <taxon>Eukaryota</taxon>
        <taxon>Metazoa</taxon>
        <taxon>Spiralia</taxon>
        <taxon>Gnathifera</taxon>
        <taxon>Rotifera</taxon>
        <taxon>Eurotatoria</taxon>
        <taxon>Bdelloidea</taxon>
        <taxon>Adinetida</taxon>
        <taxon>Adinetidae</taxon>
        <taxon>Adineta</taxon>
    </lineage>
</organism>
<dbReference type="EMBL" id="CAJOAY010001596">
    <property type="protein sequence ID" value="CAF3863361.1"/>
    <property type="molecule type" value="Genomic_DNA"/>
</dbReference>
<dbReference type="OrthoDB" id="10042525at2759"/>
<dbReference type="EMBL" id="CAJNON010000319">
    <property type="protein sequence ID" value="CAF1192781.1"/>
    <property type="molecule type" value="Genomic_DNA"/>
</dbReference>
<sequence>MMINDNQEKEMFQLKSYTQHVSSIFLFIYKGIHRLIRIDHKPERPKNIGYMNIYIRKPSRDGSRQPFKRFRFPTVCYKRHHFRKFDSLVNIMPWNNIYFDRRSQQTIIYSLKGGVCILPPLINVHDQLFSVAELIAFGYASLTRTGVRPIRRIDVTYYFQSRQLTGPNVPQINGLTGVFDGGVRTGYGSFPLLKQPETHMDIYSTKTDRLPDMTKTPKSVSTGITRIVINPSTNTIAPSGNPTFEGITFGTAGAYEKLRGIAYGQLDPYDKHNSMITDLKLAPRNKVGMVEYSMDFYILKPVDLTNGNHKLFFEVNNRGTKLFGQFDQSSGGNNPTNASDAGQAFLMNQGYTIAWYGWDPSVSPIGNPDLLRIYLPNATNPDGSPITGPGYEYIVFDNPTTTSYITSYSTSSTDTTKAKLTVKDHLTDRPKTISSTDWMWTSDNTISLLPLNTTFKQSSIYELVYTAKDPYVAGIGFAATRDFVSFLRSSRTDNPLASDITRALSWSLSQPARYMNDFIWLGFNENLEREQVFDGVFNWIGAGDGIGLNYRFAQSGRTERNRQNHLYPEAPFPFSYTTLTDFGTHKTDGRNIQCSKTNTCPKIMNVISSNEYWVKAGSLVHSDLAGNDITDPSNVRNYLISGTQHGFASSANSPGICQQFGNVVDANPALRALYIALDQWIDGIEPPASMVPRHADRTAVFSNITNNSPLGIGVVSQTLLNWPTISNVLYTGLITVRNRFDFGPQFSNGIISITPPKSVGIYYPSFVSKLEIDGNELAGIRLPPVAVPVATHTGWNLRSAAFGANDGCEAAGSTVPFALDKTTRNAKGDRRLSLTERYNTRSQYEAAVAAAANALASKRLLLPADVQAYITASKQPIQVINNPTYGNYTW</sequence>
<evidence type="ECO:0000313" key="3">
    <source>
        <dbReference type="EMBL" id="CAF3863361.1"/>
    </source>
</evidence>
<evidence type="ECO:0000259" key="1">
    <source>
        <dbReference type="Pfam" id="PF20091"/>
    </source>
</evidence>
<protein>
    <recommendedName>
        <fullName evidence="1">Alpha/beta hydrolase domain-containing protein</fullName>
    </recommendedName>
</protein>
<proteinExistence type="predicted"/>
<comment type="caution">
    <text evidence="3">The sequence shown here is derived from an EMBL/GenBank/DDBJ whole genome shotgun (WGS) entry which is preliminary data.</text>
</comment>
<dbReference type="AlphaFoldDB" id="A0A819F672"/>